<feature type="non-terminal residue" evidence="2">
    <location>
        <position position="1"/>
    </location>
</feature>
<sequence length="127" mass="13814">MKELRTSEAAASTHQQPEFSPRPQHKIAEELPSCDERHASKPPSSVDSGYGMSMTQKPFSDAGSVRSWASVGMGSTDGKKMIVRRVPTSPVELFNIVNPPTINFSTTRRSVKIFLPTSTGSFGFIAV</sequence>
<name>N6TM12_DENPD</name>
<proteinExistence type="predicted"/>
<dbReference type="OrthoDB" id="6581954at2759"/>
<evidence type="ECO:0000256" key="1">
    <source>
        <dbReference type="SAM" id="MobiDB-lite"/>
    </source>
</evidence>
<evidence type="ECO:0000313" key="2">
    <source>
        <dbReference type="EMBL" id="ENN70290.1"/>
    </source>
</evidence>
<feature type="compositionally biased region" description="Polar residues" evidence="1">
    <location>
        <begin position="42"/>
        <end position="58"/>
    </location>
</feature>
<feature type="compositionally biased region" description="Basic and acidic residues" evidence="1">
    <location>
        <begin position="26"/>
        <end position="39"/>
    </location>
</feature>
<accession>N6TM12</accession>
<protein>
    <submittedName>
        <fullName evidence="2">Uncharacterized protein</fullName>
    </submittedName>
</protein>
<gene>
    <name evidence="2" type="ORF">YQE_12802</name>
</gene>
<feature type="compositionally biased region" description="Polar residues" evidence="1">
    <location>
        <begin position="9"/>
        <end position="18"/>
    </location>
</feature>
<dbReference type="EMBL" id="KB741292">
    <property type="protein sequence ID" value="ENN70290.1"/>
    <property type="molecule type" value="Genomic_DNA"/>
</dbReference>
<reference evidence="2" key="1">
    <citation type="journal article" date="2013" name="Genome Biol.">
        <title>Draft genome of the mountain pine beetle, Dendroctonus ponderosae Hopkins, a major forest pest.</title>
        <authorList>
            <person name="Keeling C.I."/>
            <person name="Yuen M.M."/>
            <person name="Liao N.Y."/>
            <person name="Docking T.R."/>
            <person name="Chan S.K."/>
            <person name="Taylor G.A."/>
            <person name="Palmquist D.L."/>
            <person name="Jackman S.D."/>
            <person name="Nguyen A."/>
            <person name="Li M."/>
            <person name="Henderson H."/>
            <person name="Janes J.K."/>
            <person name="Zhao Y."/>
            <person name="Pandoh P."/>
            <person name="Moore R."/>
            <person name="Sperling F.A."/>
            <person name="Huber D.P."/>
            <person name="Birol I."/>
            <person name="Jones S.J."/>
            <person name="Bohlmann J."/>
        </authorList>
    </citation>
    <scope>NUCLEOTIDE SEQUENCE</scope>
</reference>
<feature type="region of interest" description="Disordered" evidence="1">
    <location>
        <begin position="1"/>
        <end position="65"/>
    </location>
</feature>
<dbReference type="HOGENOM" id="CLU_1972746_0_0_1"/>
<dbReference type="AlphaFoldDB" id="N6TM12"/>
<organism evidence="2">
    <name type="scientific">Dendroctonus ponderosae</name>
    <name type="common">Mountain pine beetle</name>
    <dbReference type="NCBI Taxonomy" id="77166"/>
    <lineage>
        <taxon>Eukaryota</taxon>
        <taxon>Metazoa</taxon>
        <taxon>Ecdysozoa</taxon>
        <taxon>Arthropoda</taxon>
        <taxon>Hexapoda</taxon>
        <taxon>Insecta</taxon>
        <taxon>Pterygota</taxon>
        <taxon>Neoptera</taxon>
        <taxon>Endopterygota</taxon>
        <taxon>Coleoptera</taxon>
        <taxon>Polyphaga</taxon>
        <taxon>Cucujiformia</taxon>
        <taxon>Curculionidae</taxon>
        <taxon>Scolytinae</taxon>
        <taxon>Dendroctonus</taxon>
    </lineage>
</organism>